<dbReference type="RefSeq" id="WP_146811378.1">
    <property type="nucleotide sequence ID" value="NZ_BJXX01000154.1"/>
</dbReference>
<protein>
    <recommendedName>
        <fullName evidence="3">Glycosyl transferase family 28 C-terminal domain-containing protein</fullName>
    </recommendedName>
</protein>
<evidence type="ECO:0000313" key="2">
    <source>
        <dbReference type="Proteomes" id="UP000321157"/>
    </source>
</evidence>
<proteinExistence type="predicted"/>
<organism evidence="1 2">
    <name type="scientific">Aneurinibacillus danicus</name>
    <dbReference type="NCBI Taxonomy" id="267746"/>
    <lineage>
        <taxon>Bacteria</taxon>
        <taxon>Bacillati</taxon>
        <taxon>Bacillota</taxon>
        <taxon>Bacilli</taxon>
        <taxon>Bacillales</taxon>
        <taxon>Paenibacillaceae</taxon>
        <taxon>Aneurinibacillus group</taxon>
        <taxon>Aneurinibacillus</taxon>
    </lineage>
</organism>
<dbReference type="PANTHER" id="PTHR43025:SF3">
    <property type="entry name" value="MONOGALACTOSYLDIACYLGLYCEROL SYNTHASE 1, CHLOROPLASTIC"/>
    <property type="match status" value="1"/>
</dbReference>
<dbReference type="EMBL" id="BJXX01000154">
    <property type="protein sequence ID" value="GEN35869.1"/>
    <property type="molecule type" value="Genomic_DNA"/>
</dbReference>
<name>A0A511VAI4_9BACL</name>
<reference evidence="1 2" key="1">
    <citation type="submission" date="2019-07" db="EMBL/GenBank/DDBJ databases">
        <title>Whole genome shotgun sequence of Aneurinibacillus danicus NBRC 102444.</title>
        <authorList>
            <person name="Hosoyama A."/>
            <person name="Uohara A."/>
            <person name="Ohji S."/>
            <person name="Ichikawa N."/>
        </authorList>
    </citation>
    <scope>NUCLEOTIDE SEQUENCE [LARGE SCALE GENOMIC DNA]</scope>
    <source>
        <strain evidence="1 2">NBRC 102444</strain>
    </source>
</reference>
<evidence type="ECO:0000313" key="1">
    <source>
        <dbReference type="EMBL" id="GEN35869.1"/>
    </source>
</evidence>
<dbReference type="Proteomes" id="UP000321157">
    <property type="component" value="Unassembled WGS sequence"/>
</dbReference>
<dbReference type="SUPFAM" id="SSF53756">
    <property type="entry name" value="UDP-Glycosyltransferase/glycogen phosphorylase"/>
    <property type="match status" value="1"/>
</dbReference>
<keyword evidence="2" id="KW-1185">Reference proteome</keyword>
<dbReference type="PANTHER" id="PTHR43025">
    <property type="entry name" value="MONOGALACTOSYLDIACYLGLYCEROL SYNTHASE"/>
    <property type="match status" value="1"/>
</dbReference>
<accession>A0A511VAI4</accession>
<dbReference type="AlphaFoldDB" id="A0A511VAI4"/>
<evidence type="ECO:0008006" key="3">
    <source>
        <dbReference type="Google" id="ProtNLM"/>
    </source>
</evidence>
<sequence length="118" mass="13175">MNKKVLILSEAVGAGHTKAGGLTCFEALAKKLPLFIYRPLPGHEEGNSDFLTSRKLAVRIDTEEEIDEWMRKLLEGPQGAAFLIQNMTQFRQTMDPLATAKSVLNLIEVKRESGFFLP</sequence>
<dbReference type="OrthoDB" id="9815663at2"/>
<dbReference type="InterPro" id="IPR050519">
    <property type="entry name" value="Glycosyltransf_28_UgtP"/>
</dbReference>
<gene>
    <name evidence="1" type="ORF">ADA01nite_33290</name>
</gene>
<dbReference type="Gene3D" id="3.40.50.2000">
    <property type="entry name" value="Glycogen Phosphorylase B"/>
    <property type="match status" value="1"/>
</dbReference>
<comment type="caution">
    <text evidence="1">The sequence shown here is derived from an EMBL/GenBank/DDBJ whole genome shotgun (WGS) entry which is preliminary data.</text>
</comment>